<dbReference type="Proteomes" id="UP001385951">
    <property type="component" value="Unassembled WGS sequence"/>
</dbReference>
<name>A0AAW0FR52_9APHY</name>
<sequence>MTVSTSTHRYRFDGSSEYDDLGAEVHPLLGSSSISGPSSSSLSHYRVRTMGKTKTQGRRSFRSLIWDTWDKPPEERKFLAKLDACLLTYAALSYFSK</sequence>
<organism evidence="2 3">
    <name type="scientific">Cerrena zonata</name>
    <dbReference type="NCBI Taxonomy" id="2478898"/>
    <lineage>
        <taxon>Eukaryota</taxon>
        <taxon>Fungi</taxon>
        <taxon>Dikarya</taxon>
        <taxon>Basidiomycota</taxon>
        <taxon>Agaricomycotina</taxon>
        <taxon>Agaricomycetes</taxon>
        <taxon>Polyporales</taxon>
        <taxon>Cerrenaceae</taxon>
        <taxon>Cerrena</taxon>
    </lineage>
</organism>
<reference evidence="2 3" key="1">
    <citation type="submission" date="2022-09" db="EMBL/GenBank/DDBJ databases">
        <authorList>
            <person name="Palmer J.M."/>
        </authorList>
    </citation>
    <scope>NUCLEOTIDE SEQUENCE [LARGE SCALE GENOMIC DNA]</scope>
    <source>
        <strain evidence="2 3">DSM 7382</strain>
    </source>
</reference>
<keyword evidence="3" id="KW-1185">Reference proteome</keyword>
<gene>
    <name evidence="2" type="ORF">QCA50_014352</name>
</gene>
<evidence type="ECO:0000313" key="2">
    <source>
        <dbReference type="EMBL" id="KAK7682552.1"/>
    </source>
</evidence>
<proteinExistence type="predicted"/>
<dbReference type="AlphaFoldDB" id="A0AAW0FR52"/>
<feature type="compositionally biased region" description="Basic residues" evidence="1">
    <location>
        <begin position="45"/>
        <end position="54"/>
    </location>
</feature>
<comment type="caution">
    <text evidence="2">The sequence shown here is derived from an EMBL/GenBank/DDBJ whole genome shotgun (WGS) entry which is preliminary data.</text>
</comment>
<feature type="compositionally biased region" description="Low complexity" evidence="1">
    <location>
        <begin position="30"/>
        <end position="43"/>
    </location>
</feature>
<feature type="region of interest" description="Disordered" evidence="1">
    <location>
        <begin position="30"/>
        <end position="54"/>
    </location>
</feature>
<dbReference type="EMBL" id="JASBNA010000035">
    <property type="protein sequence ID" value="KAK7682552.1"/>
    <property type="molecule type" value="Genomic_DNA"/>
</dbReference>
<protein>
    <submittedName>
        <fullName evidence="2">Uncharacterized protein</fullName>
    </submittedName>
</protein>
<evidence type="ECO:0000256" key="1">
    <source>
        <dbReference type="SAM" id="MobiDB-lite"/>
    </source>
</evidence>
<accession>A0AAW0FR52</accession>
<evidence type="ECO:0000313" key="3">
    <source>
        <dbReference type="Proteomes" id="UP001385951"/>
    </source>
</evidence>